<organism evidence="2 3">
    <name type="scientific">Nocardia terrae</name>
    <dbReference type="NCBI Taxonomy" id="2675851"/>
    <lineage>
        <taxon>Bacteria</taxon>
        <taxon>Bacillati</taxon>
        <taxon>Actinomycetota</taxon>
        <taxon>Actinomycetes</taxon>
        <taxon>Mycobacteriales</taxon>
        <taxon>Nocardiaceae</taxon>
        <taxon>Nocardia</taxon>
    </lineage>
</organism>
<keyword evidence="3" id="KW-1185">Reference proteome</keyword>
<name>A0A7K1VA73_9NOCA</name>
<keyword evidence="1" id="KW-0812">Transmembrane</keyword>
<dbReference type="RefSeq" id="WP_157393147.1">
    <property type="nucleotide sequence ID" value="NZ_WRPP01000014.1"/>
</dbReference>
<evidence type="ECO:0000256" key="1">
    <source>
        <dbReference type="SAM" id="Phobius"/>
    </source>
</evidence>
<dbReference type="AlphaFoldDB" id="A0A7K1VA73"/>
<accession>A0A7K1VA73</accession>
<reference evidence="2 3" key="1">
    <citation type="submission" date="2019-12" db="EMBL/GenBank/DDBJ databases">
        <title>Nocardia sp. nov. ET3-3 isolated from soil.</title>
        <authorList>
            <person name="Kanchanasin P."/>
            <person name="Tanasupawat S."/>
            <person name="Yuki M."/>
            <person name="Kudo T."/>
        </authorList>
    </citation>
    <scope>NUCLEOTIDE SEQUENCE [LARGE SCALE GENOMIC DNA]</scope>
    <source>
        <strain evidence="2 3">ET3-3</strain>
    </source>
</reference>
<evidence type="ECO:0000313" key="3">
    <source>
        <dbReference type="Proteomes" id="UP000466794"/>
    </source>
</evidence>
<sequence length="159" mass="16483">MLILTGQILAVLAVLANAVVYGTDWSVALVTRSVYRDHLDDATVTISAGWGHYYGDKRFPIFGAGGVITAVLTLGFAIAAGHLGAAVAAGIALLALVSWLACYVLIAKPINTVQTAAAQTGVIPADARALQNKWDSILNARVALQTVALTGLLVALVLF</sequence>
<feature type="transmembrane region" description="Helical" evidence="1">
    <location>
        <begin position="86"/>
        <end position="106"/>
    </location>
</feature>
<gene>
    <name evidence="2" type="ORF">GPX89_40745</name>
</gene>
<feature type="transmembrane region" description="Helical" evidence="1">
    <location>
        <begin position="138"/>
        <end position="158"/>
    </location>
</feature>
<keyword evidence="1" id="KW-1133">Transmembrane helix</keyword>
<evidence type="ECO:0000313" key="2">
    <source>
        <dbReference type="EMBL" id="MVU83554.1"/>
    </source>
</evidence>
<dbReference type="Proteomes" id="UP000466794">
    <property type="component" value="Unassembled WGS sequence"/>
</dbReference>
<keyword evidence="1" id="KW-0472">Membrane</keyword>
<comment type="caution">
    <text evidence="2">The sequence shown here is derived from an EMBL/GenBank/DDBJ whole genome shotgun (WGS) entry which is preliminary data.</text>
</comment>
<protein>
    <submittedName>
        <fullName evidence="2">DUF1772 domain-containing protein</fullName>
    </submittedName>
</protein>
<feature type="transmembrane region" description="Helical" evidence="1">
    <location>
        <begin position="59"/>
        <end position="79"/>
    </location>
</feature>
<proteinExistence type="predicted"/>
<dbReference type="EMBL" id="WRPP01000014">
    <property type="protein sequence ID" value="MVU83554.1"/>
    <property type="molecule type" value="Genomic_DNA"/>
</dbReference>